<evidence type="ECO:0000313" key="2">
    <source>
        <dbReference type="EMBL" id="EWT00638.1"/>
    </source>
</evidence>
<organism evidence="2 3">
    <name type="scientific">Intrasporangium chromatireducens Q5-1</name>
    <dbReference type="NCBI Taxonomy" id="584657"/>
    <lineage>
        <taxon>Bacteria</taxon>
        <taxon>Bacillati</taxon>
        <taxon>Actinomycetota</taxon>
        <taxon>Actinomycetes</taxon>
        <taxon>Micrococcales</taxon>
        <taxon>Intrasporangiaceae</taxon>
        <taxon>Intrasporangium</taxon>
    </lineage>
</organism>
<sequence length="89" mass="9953">QFVHFVGTVAGEDIGILSLNTRQFPEVEIDSFGILPGLIGRGIGRAFLSEALDTIWADSPKRIWLHTSSDDHPNALRNYLARGFRIYEP</sequence>
<dbReference type="CDD" id="cd04301">
    <property type="entry name" value="NAT_SF"/>
    <property type="match status" value="1"/>
</dbReference>
<feature type="domain" description="N-acetyltransferase" evidence="1">
    <location>
        <begin position="1"/>
        <end position="89"/>
    </location>
</feature>
<name>W9G744_9MICO</name>
<dbReference type="SUPFAM" id="SSF55729">
    <property type="entry name" value="Acyl-CoA N-acyltransferases (Nat)"/>
    <property type="match status" value="1"/>
</dbReference>
<evidence type="ECO:0000313" key="3">
    <source>
        <dbReference type="Proteomes" id="UP000019494"/>
    </source>
</evidence>
<dbReference type="InterPro" id="IPR000182">
    <property type="entry name" value="GNAT_dom"/>
</dbReference>
<dbReference type="EMBL" id="AWQS01000637">
    <property type="protein sequence ID" value="EWT00638.1"/>
    <property type="molecule type" value="Genomic_DNA"/>
</dbReference>
<dbReference type="RefSeq" id="WP_034723386.1">
    <property type="nucleotide sequence ID" value="NZ_AWQS01000637.1"/>
</dbReference>
<keyword evidence="2" id="KW-0808">Transferase</keyword>
<evidence type="ECO:0000259" key="1">
    <source>
        <dbReference type="PROSITE" id="PS51186"/>
    </source>
</evidence>
<dbReference type="InterPro" id="IPR016181">
    <property type="entry name" value="Acyl_CoA_acyltransferase"/>
</dbReference>
<dbReference type="AlphaFoldDB" id="W9G744"/>
<keyword evidence="3" id="KW-1185">Reference proteome</keyword>
<gene>
    <name evidence="2" type="ORF">N864_21415</name>
</gene>
<accession>W9G744</accession>
<dbReference type="PROSITE" id="PS51186">
    <property type="entry name" value="GNAT"/>
    <property type="match status" value="1"/>
</dbReference>
<comment type="caution">
    <text evidence="2">The sequence shown here is derived from an EMBL/GenBank/DDBJ whole genome shotgun (WGS) entry which is preliminary data.</text>
</comment>
<dbReference type="GO" id="GO:0016747">
    <property type="term" value="F:acyltransferase activity, transferring groups other than amino-acyl groups"/>
    <property type="evidence" value="ECO:0007669"/>
    <property type="project" value="InterPro"/>
</dbReference>
<feature type="non-terminal residue" evidence="2">
    <location>
        <position position="1"/>
    </location>
</feature>
<dbReference type="Pfam" id="PF00583">
    <property type="entry name" value="Acetyltransf_1"/>
    <property type="match status" value="1"/>
</dbReference>
<dbReference type="Proteomes" id="UP000019494">
    <property type="component" value="Unassembled WGS sequence"/>
</dbReference>
<protein>
    <submittedName>
        <fullName evidence="2">Acetyltransferase</fullName>
    </submittedName>
</protein>
<dbReference type="Gene3D" id="3.40.630.30">
    <property type="match status" value="1"/>
</dbReference>
<proteinExistence type="predicted"/>
<reference evidence="3" key="1">
    <citation type="submission" date="2013-08" db="EMBL/GenBank/DDBJ databases">
        <title>Intrasporangium oryzae NRRL B-24470.</title>
        <authorList>
            <person name="Liu H."/>
            <person name="Wang G."/>
        </authorList>
    </citation>
    <scope>NUCLEOTIDE SEQUENCE [LARGE SCALE GENOMIC DNA]</scope>
    <source>
        <strain evidence="3">Q5-1</strain>
    </source>
</reference>